<dbReference type="AlphaFoldDB" id="A0A1V9ZZD1"/>
<evidence type="ECO:0000313" key="3">
    <source>
        <dbReference type="Proteomes" id="UP000243217"/>
    </source>
</evidence>
<organism evidence="2 3">
    <name type="scientific">Thraustotheca clavata</name>
    <dbReference type="NCBI Taxonomy" id="74557"/>
    <lineage>
        <taxon>Eukaryota</taxon>
        <taxon>Sar</taxon>
        <taxon>Stramenopiles</taxon>
        <taxon>Oomycota</taxon>
        <taxon>Saprolegniomycetes</taxon>
        <taxon>Saprolegniales</taxon>
        <taxon>Achlyaceae</taxon>
        <taxon>Thraustotheca</taxon>
    </lineage>
</organism>
<dbReference type="Proteomes" id="UP000243217">
    <property type="component" value="Unassembled WGS sequence"/>
</dbReference>
<proteinExistence type="inferred from homology"/>
<gene>
    <name evidence="2" type="ORF">THRCLA_04409</name>
</gene>
<comment type="similarity">
    <text evidence="1">Belongs to the UPF0489 family.</text>
</comment>
<dbReference type="PANTHER" id="PTHR13225">
    <property type="entry name" value="MISEXPRESSION SUPPRESSOR OF RAS 6"/>
    <property type="match status" value="1"/>
</dbReference>
<dbReference type="OrthoDB" id="418142at2759"/>
<dbReference type="STRING" id="74557.A0A1V9ZZD1"/>
<sequence length="365" mass="41906">MAQLEVHVVDDHHHVLEPIHKAIRRRVLPFNEFAIIHFDAHADLAFPNTLPADVIFRPENLYDELDASDAGIASFLLPLVYAGHMTKLIWVKPPWAKQMALGTQDFVVGKHLTSECLRLTSKETYFVEEGLYAPLNELTKTKSMNNSLVQLTVAELPMQVNLKGQAYILDICLDYFSTLNPFFEELKPALGEQKTLLIRRIYCGLCYKKSELLLPHDVQLEHYKKFSSTINTILQDKIWLNKAKYLSMVTELYALYESPQSISNDFLAFYELLCTSSEDDINLIKWAGPCMDLPHHSSSPTEIDQMLVAFDNFLTTIDRPRLITIAESKDDAYTPNDQVDLILTKFLAILQRHYDNIKIVHHKEI</sequence>
<accession>A0A1V9ZZD1</accession>
<dbReference type="Pfam" id="PF12640">
    <property type="entry name" value="UPF0489"/>
    <property type="match status" value="1"/>
</dbReference>
<evidence type="ECO:0000256" key="1">
    <source>
        <dbReference type="ARBA" id="ARBA00007099"/>
    </source>
</evidence>
<evidence type="ECO:0000313" key="2">
    <source>
        <dbReference type="EMBL" id="OQS03301.1"/>
    </source>
</evidence>
<reference evidence="2 3" key="1">
    <citation type="journal article" date="2014" name="Genome Biol. Evol.">
        <title>The secreted proteins of Achlya hypogyna and Thraustotheca clavata identify the ancestral oomycete secretome and reveal gene acquisitions by horizontal gene transfer.</title>
        <authorList>
            <person name="Misner I."/>
            <person name="Blouin N."/>
            <person name="Leonard G."/>
            <person name="Richards T.A."/>
            <person name="Lane C.E."/>
        </authorList>
    </citation>
    <scope>NUCLEOTIDE SEQUENCE [LARGE SCALE GENOMIC DNA]</scope>
    <source>
        <strain evidence="2 3">ATCC 34112</strain>
    </source>
</reference>
<dbReference type="PANTHER" id="PTHR13225:SF3">
    <property type="entry name" value="UPF0489 PROTEIN C5ORF22"/>
    <property type="match status" value="1"/>
</dbReference>
<keyword evidence="3" id="KW-1185">Reference proteome</keyword>
<dbReference type="EMBL" id="JNBS01000939">
    <property type="protein sequence ID" value="OQS03301.1"/>
    <property type="molecule type" value="Genomic_DNA"/>
</dbReference>
<name>A0A1V9ZZD1_9STRA</name>
<dbReference type="InterPro" id="IPR024131">
    <property type="entry name" value="UPF0489"/>
</dbReference>
<protein>
    <submittedName>
        <fullName evidence="2">UPF0489 protein C5orf22-like</fullName>
    </submittedName>
</protein>
<comment type="caution">
    <text evidence="2">The sequence shown here is derived from an EMBL/GenBank/DDBJ whole genome shotgun (WGS) entry which is preliminary data.</text>
</comment>